<evidence type="ECO:0000313" key="3">
    <source>
        <dbReference type="Proteomes" id="UP000188320"/>
    </source>
</evidence>
<feature type="region of interest" description="Disordered" evidence="1">
    <location>
        <begin position="112"/>
        <end position="155"/>
    </location>
</feature>
<dbReference type="AlphaFoldDB" id="A0A1R1PZN8"/>
<comment type="caution">
    <text evidence="2">The sequence shown here is derived from an EMBL/GenBank/DDBJ whole genome shotgun (WGS) entry which is preliminary data.</text>
</comment>
<organism evidence="2 3">
    <name type="scientific">Zancudomyces culisetae</name>
    <name type="common">Gut fungus</name>
    <name type="synonym">Smittium culisetae</name>
    <dbReference type="NCBI Taxonomy" id="1213189"/>
    <lineage>
        <taxon>Eukaryota</taxon>
        <taxon>Fungi</taxon>
        <taxon>Fungi incertae sedis</taxon>
        <taxon>Zoopagomycota</taxon>
        <taxon>Kickxellomycotina</taxon>
        <taxon>Harpellomycetes</taxon>
        <taxon>Harpellales</taxon>
        <taxon>Legeriomycetaceae</taxon>
        <taxon>Zancudomyces</taxon>
    </lineage>
</organism>
<sequence length="197" mass="22033">MNANDEKYYVDPNTDEYAGYIGTTQSNEEPANHDSVSGGSSQEADKPTIAGVAENNPTYLVPTGNHRQHPLSDKTTIFYRQQDQKQRQVLQKIYYNYENYNPEAKLAESSTDIVNNNNNNNNSGGGGNSGSEHGGESTQPQNQPKVPNQDYGTGYVGYKDEKIKYHPLIDVPKENRNYYEFVLANPYPYANLDPLLA</sequence>
<name>A0A1R1PZN8_ZANCU</name>
<dbReference type="EMBL" id="LSSK01000001">
    <property type="protein sequence ID" value="OMH86415.1"/>
    <property type="molecule type" value="Genomic_DNA"/>
</dbReference>
<accession>A0A1R1PZN8</accession>
<keyword evidence="3" id="KW-1185">Reference proteome</keyword>
<evidence type="ECO:0000256" key="1">
    <source>
        <dbReference type="SAM" id="MobiDB-lite"/>
    </source>
</evidence>
<proteinExistence type="predicted"/>
<protein>
    <submittedName>
        <fullName evidence="2">Uncharacterized protein</fullName>
    </submittedName>
</protein>
<evidence type="ECO:0000313" key="2">
    <source>
        <dbReference type="EMBL" id="OMH86415.1"/>
    </source>
</evidence>
<reference evidence="3" key="1">
    <citation type="submission" date="2017-01" db="EMBL/GenBank/DDBJ databases">
        <authorList>
            <person name="Wang Y."/>
            <person name="White M."/>
            <person name="Kvist S."/>
            <person name="Moncalvo J.-M."/>
        </authorList>
    </citation>
    <scope>NUCLEOTIDE SEQUENCE [LARGE SCALE GENOMIC DNA]</scope>
    <source>
        <strain evidence="3">COL-18-3</strain>
    </source>
</reference>
<dbReference type="Proteomes" id="UP000188320">
    <property type="component" value="Unassembled WGS sequence"/>
</dbReference>
<gene>
    <name evidence="2" type="ORF">AX774_g3</name>
</gene>
<feature type="compositionally biased region" description="Polar residues" evidence="1">
    <location>
        <begin position="22"/>
        <end position="42"/>
    </location>
</feature>
<feature type="region of interest" description="Disordered" evidence="1">
    <location>
        <begin position="1"/>
        <end position="70"/>
    </location>
</feature>